<keyword evidence="3" id="KW-1185">Reference proteome</keyword>
<evidence type="ECO:0000256" key="1">
    <source>
        <dbReference type="SAM" id="Phobius"/>
    </source>
</evidence>
<feature type="transmembrane region" description="Helical" evidence="1">
    <location>
        <begin position="17"/>
        <end position="35"/>
    </location>
</feature>
<sequence>MTGHGTTSRTTTWLQRLLVAGGVLAAGYGVAGLVTDPSVAKQPYLRYTLTVLLGHDLLVMPLAILIGLLATRWLPQWARPAVQGALLVTATLTAVALPLVLGYGRRPDDPSALPRDYHRGYLIAVAAIWLTTATLLALRAARSRRTSATQHQEET</sequence>
<keyword evidence="1" id="KW-0472">Membrane</keyword>
<gene>
    <name evidence="2" type="ORF">Cco03nite_23110</name>
</gene>
<feature type="transmembrane region" description="Helical" evidence="1">
    <location>
        <begin position="47"/>
        <end position="69"/>
    </location>
</feature>
<dbReference type="AlphaFoldDB" id="A0A8J3P6C0"/>
<evidence type="ECO:0000313" key="3">
    <source>
        <dbReference type="Proteomes" id="UP000630887"/>
    </source>
</evidence>
<organism evidence="2 3">
    <name type="scientific">Catellatospora coxensis</name>
    <dbReference type="NCBI Taxonomy" id="310354"/>
    <lineage>
        <taxon>Bacteria</taxon>
        <taxon>Bacillati</taxon>
        <taxon>Actinomycetota</taxon>
        <taxon>Actinomycetes</taxon>
        <taxon>Micromonosporales</taxon>
        <taxon>Micromonosporaceae</taxon>
        <taxon>Catellatospora</taxon>
    </lineage>
</organism>
<feature type="transmembrane region" description="Helical" evidence="1">
    <location>
        <begin position="81"/>
        <end position="101"/>
    </location>
</feature>
<proteinExistence type="predicted"/>
<accession>A0A8J3P6C0</accession>
<feature type="transmembrane region" description="Helical" evidence="1">
    <location>
        <begin position="121"/>
        <end position="141"/>
    </location>
</feature>
<reference evidence="2 3" key="1">
    <citation type="submission" date="2021-01" db="EMBL/GenBank/DDBJ databases">
        <title>Whole genome shotgun sequence of Catellatospora coxensis NBRC 107359.</title>
        <authorList>
            <person name="Komaki H."/>
            <person name="Tamura T."/>
        </authorList>
    </citation>
    <scope>NUCLEOTIDE SEQUENCE [LARGE SCALE GENOMIC DNA]</scope>
    <source>
        <strain evidence="2 3">NBRC 107359</strain>
    </source>
</reference>
<protein>
    <submittedName>
        <fullName evidence="2">Uncharacterized protein</fullName>
    </submittedName>
</protein>
<dbReference type="EMBL" id="BONI01000016">
    <property type="protein sequence ID" value="GIG05611.1"/>
    <property type="molecule type" value="Genomic_DNA"/>
</dbReference>
<keyword evidence="1" id="KW-1133">Transmembrane helix</keyword>
<dbReference type="RefSeq" id="WP_203692049.1">
    <property type="nucleotide sequence ID" value="NZ_BAAALC010000025.1"/>
</dbReference>
<dbReference type="Proteomes" id="UP000630887">
    <property type="component" value="Unassembled WGS sequence"/>
</dbReference>
<comment type="caution">
    <text evidence="2">The sequence shown here is derived from an EMBL/GenBank/DDBJ whole genome shotgun (WGS) entry which is preliminary data.</text>
</comment>
<name>A0A8J3P6C0_9ACTN</name>
<evidence type="ECO:0000313" key="2">
    <source>
        <dbReference type="EMBL" id="GIG05611.1"/>
    </source>
</evidence>
<keyword evidence="1" id="KW-0812">Transmembrane</keyword>